<keyword evidence="2 5" id="KW-0812">Transmembrane</keyword>
<dbReference type="EMBL" id="MNPL01011564">
    <property type="protein sequence ID" value="OQR72536.1"/>
    <property type="molecule type" value="Genomic_DNA"/>
</dbReference>
<keyword evidence="3 5" id="KW-1133">Transmembrane helix</keyword>
<evidence type="ECO:0000256" key="4">
    <source>
        <dbReference type="ARBA" id="ARBA00023136"/>
    </source>
</evidence>
<gene>
    <name evidence="6" type="ORF">BIW11_01285</name>
</gene>
<evidence type="ECO:0000256" key="1">
    <source>
        <dbReference type="ARBA" id="ARBA00004141"/>
    </source>
</evidence>
<dbReference type="AlphaFoldDB" id="A0A1V9XGH8"/>
<name>A0A1V9XGH8_9ACAR</name>
<dbReference type="GO" id="GO:0022857">
    <property type="term" value="F:transmembrane transporter activity"/>
    <property type="evidence" value="ECO:0007669"/>
    <property type="project" value="InterPro"/>
</dbReference>
<dbReference type="InterPro" id="IPR001898">
    <property type="entry name" value="SLC13A/DASS"/>
</dbReference>
<protein>
    <submittedName>
        <fullName evidence="6">Solute carrier family 13 member 5-like</fullName>
    </submittedName>
</protein>
<reference evidence="6 7" key="1">
    <citation type="journal article" date="2017" name="Gigascience">
        <title>Draft genome of the honey bee ectoparasitic mite, Tropilaelaps mercedesae, is shaped by the parasitic life history.</title>
        <authorList>
            <person name="Dong X."/>
            <person name="Armstrong S.D."/>
            <person name="Xia D."/>
            <person name="Makepeace B.L."/>
            <person name="Darby A.C."/>
            <person name="Kadowaki T."/>
        </authorList>
    </citation>
    <scope>NUCLEOTIDE SEQUENCE [LARGE SCALE GENOMIC DNA]</scope>
    <source>
        <strain evidence="6">Wuxi-XJTLU</strain>
    </source>
</reference>
<evidence type="ECO:0000313" key="7">
    <source>
        <dbReference type="Proteomes" id="UP000192247"/>
    </source>
</evidence>
<keyword evidence="7" id="KW-1185">Reference proteome</keyword>
<proteinExistence type="predicted"/>
<organism evidence="6 7">
    <name type="scientific">Tropilaelaps mercedesae</name>
    <dbReference type="NCBI Taxonomy" id="418985"/>
    <lineage>
        <taxon>Eukaryota</taxon>
        <taxon>Metazoa</taxon>
        <taxon>Ecdysozoa</taxon>
        <taxon>Arthropoda</taxon>
        <taxon>Chelicerata</taxon>
        <taxon>Arachnida</taxon>
        <taxon>Acari</taxon>
        <taxon>Parasitiformes</taxon>
        <taxon>Mesostigmata</taxon>
        <taxon>Gamasina</taxon>
        <taxon>Dermanyssoidea</taxon>
        <taxon>Laelapidae</taxon>
        <taxon>Tropilaelaps</taxon>
    </lineage>
</organism>
<dbReference type="Proteomes" id="UP000192247">
    <property type="component" value="Unassembled WGS sequence"/>
</dbReference>
<keyword evidence="4 5" id="KW-0472">Membrane</keyword>
<dbReference type="GO" id="GO:0016020">
    <property type="term" value="C:membrane"/>
    <property type="evidence" value="ECO:0007669"/>
    <property type="project" value="UniProtKB-SubCell"/>
</dbReference>
<evidence type="ECO:0000256" key="3">
    <source>
        <dbReference type="ARBA" id="ARBA00022989"/>
    </source>
</evidence>
<evidence type="ECO:0000256" key="5">
    <source>
        <dbReference type="SAM" id="Phobius"/>
    </source>
</evidence>
<evidence type="ECO:0000256" key="2">
    <source>
        <dbReference type="ARBA" id="ARBA00022692"/>
    </source>
</evidence>
<evidence type="ECO:0000313" key="6">
    <source>
        <dbReference type="EMBL" id="OQR72536.1"/>
    </source>
</evidence>
<accession>A0A1V9XGH8</accession>
<dbReference type="OrthoDB" id="6493944at2759"/>
<feature type="transmembrane region" description="Helical" evidence="5">
    <location>
        <begin position="21"/>
        <end position="47"/>
    </location>
</feature>
<dbReference type="InParanoid" id="A0A1V9XGH8"/>
<comment type="caution">
    <text evidence="6">The sequence shown here is derived from an EMBL/GenBank/DDBJ whole genome shotgun (WGS) entry which is preliminary data.</text>
</comment>
<sequence length="116" mass="12384">MAAKHTVPSDGLGSHPKLVCFLLSVFAALISGILANVGMVTILVSIFAKLAEPTEVNPLLGMMTPTIAPNLLFLLPVDTPAKPLIYENVNDTIKDFLSLGPCKDLLDQRALAIFLL</sequence>
<comment type="subcellular location">
    <subcellularLocation>
        <location evidence="1">Membrane</location>
        <topology evidence="1">Multi-pass membrane protein</topology>
    </subcellularLocation>
</comment>
<dbReference type="Pfam" id="PF00939">
    <property type="entry name" value="Na_sulph_symp"/>
    <property type="match status" value="1"/>
</dbReference>